<gene>
    <name evidence="2" type="ORF">Pla8534_19780</name>
</gene>
<feature type="compositionally biased region" description="Polar residues" evidence="1">
    <location>
        <begin position="274"/>
        <end position="283"/>
    </location>
</feature>
<organism evidence="2 3">
    <name type="scientific">Lignipirellula cremea</name>
    <dbReference type="NCBI Taxonomy" id="2528010"/>
    <lineage>
        <taxon>Bacteria</taxon>
        <taxon>Pseudomonadati</taxon>
        <taxon>Planctomycetota</taxon>
        <taxon>Planctomycetia</taxon>
        <taxon>Pirellulales</taxon>
        <taxon>Pirellulaceae</taxon>
        <taxon>Lignipirellula</taxon>
    </lineage>
</organism>
<proteinExistence type="predicted"/>
<evidence type="ECO:0000256" key="1">
    <source>
        <dbReference type="SAM" id="MobiDB-lite"/>
    </source>
</evidence>
<sequence length="294" mass="32537">MPARFSSAGRCAALRSLYVIAGFVLFLGLQAAAQAATPEEGDSSRASRDAATRLIPYDQLTRDAQAKLNGVISRTTVFRRLPARTIDCDPDMYVFLVRYPEVIVSIWQLMQISSAEIKRTAPYAFTVNDGGGTVSGVELIYGRSDLHIYYADGYYDGPMLRRRMPGKCVMILSTGYNRGPDGQPLVTHQMDVFLQLEQGGFEFMARTFFPLVAKNTDYNFIETSNFLAKVSEAAESNTSGVERMATQLNSCQPEVREKFAELATQTGHRAILRSSQPGDQNAMVNRAPAYRAPK</sequence>
<evidence type="ECO:0000313" key="2">
    <source>
        <dbReference type="EMBL" id="QDU94190.1"/>
    </source>
</evidence>
<feature type="region of interest" description="Disordered" evidence="1">
    <location>
        <begin position="274"/>
        <end position="294"/>
    </location>
</feature>
<dbReference type="OrthoDB" id="291981at2"/>
<dbReference type="RefSeq" id="WP_145052166.1">
    <property type="nucleotide sequence ID" value="NZ_CP036433.1"/>
</dbReference>
<dbReference type="KEGG" id="lcre:Pla8534_19780"/>
<dbReference type="Proteomes" id="UP000317648">
    <property type="component" value="Chromosome"/>
</dbReference>
<keyword evidence="3" id="KW-1185">Reference proteome</keyword>
<evidence type="ECO:0000313" key="3">
    <source>
        <dbReference type="Proteomes" id="UP000317648"/>
    </source>
</evidence>
<accession>A0A518DQS1</accession>
<reference evidence="2 3" key="1">
    <citation type="submission" date="2019-02" db="EMBL/GenBank/DDBJ databases">
        <title>Deep-cultivation of Planctomycetes and their phenomic and genomic characterization uncovers novel biology.</title>
        <authorList>
            <person name="Wiegand S."/>
            <person name="Jogler M."/>
            <person name="Boedeker C."/>
            <person name="Pinto D."/>
            <person name="Vollmers J."/>
            <person name="Rivas-Marin E."/>
            <person name="Kohn T."/>
            <person name="Peeters S.H."/>
            <person name="Heuer A."/>
            <person name="Rast P."/>
            <person name="Oberbeckmann S."/>
            <person name="Bunk B."/>
            <person name="Jeske O."/>
            <person name="Meyerdierks A."/>
            <person name="Storesund J.E."/>
            <person name="Kallscheuer N."/>
            <person name="Luecker S."/>
            <person name="Lage O.M."/>
            <person name="Pohl T."/>
            <person name="Merkel B.J."/>
            <person name="Hornburger P."/>
            <person name="Mueller R.-W."/>
            <person name="Bruemmer F."/>
            <person name="Labrenz M."/>
            <person name="Spormann A.M."/>
            <person name="Op den Camp H."/>
            <person name="Overmann J."/>
            <person name="Amann R."/>
            <person name="Jetten M.S.M."/>
            <person name="Mascher T."/>
            <person name="Medema M.H."/>
            <person name="Devos D.P."/>
            <person name="Kaster A.-K."/>
            <person name="Ovreas L."/>
            <person name="Rohde M."/>
            <person name="Galperin M.Y."/>
            <person name="Jogler C."/>
        </authorList>
    </citation>
    <scope>NUCLEOTIDE SEQUENCE [LARGE SCALE GENOMIC DNA]</scope>
    <source>
        <strain evidence="2 3">Pla85_3_4</strain>
    </source>
</reference>
<name>A0A518DQS1_9BACT</name>
<dbReference type="AlphaFoldDB" id="A0A518DQS1"/>
<protein>
    <submittedName>
        <fullName evidence="2">Uncharacterized protein</fullName>
    </submittedName>
</protein>
<dbReference type="EMBL" id="CP036433">
    <property type="protein sequence ID" value="QDU94190.1"/>
    <property type="molecule type" value="Genomic_DNA"/>
</dbReference>